<organism evidence="5 6">
    <name type="scientific">Paracoccus tibetensis</name>
    <dbReference type="NCBI Taxonomy" id="336292"/>
    <lineage>
        <taxon>Bacteria</taxon>
        <taxon>Pseudomonadati</taxon>
        <taxon>Pseudomonadota</taxon>
        <taxon>Alphaproteobacteria</taxon>
        <taxon>Rhodobacterales</taxon>
        <taxon>Paracoccaceae</taxon>
        <taxon>Paracoccus</taxon>
    </lineage>
</organism>
<dbReference type="GO" id="GO:0003700">
    <property type="term" value="F:DNA-binding transcription factor activity"/>
    <property type="evidence" value="ECO:0007669"/>
    <property type="project" value="InterPro"/>
</dbReference>
<dbReference type="SUPFAM" id="SSF46785">
    <property type="entry name" value="Winged helix' DNA-binding domain"/>
    <property type="match status" value="1"/>
</dbReference>
<evidence type="ECO:0000256" key="2">
    <source>
        <dbReference type="ARBA" id="ARBA00023125"/>
    </source>
</evidence>
<dbReference type="InterPro" id="IPR000524">
    <property type="entry name" value="Tscrpt_reg_HTH_GntR"/>
</dbReference>
<dbReference type="PROSITE" id="PS50949">
    <property type="entry name" value="HTH_GNTR"/>
    <property type="match status" value="1"/>
</dbReference>
<dbReference type="Pfam" id="PF00392">
    <property type="entry name" value="GntR"/>
    <property type="match status" value="1"/>
</dbReference>
<dbReference type="RefSeq" id="WP_090743783.1">
    <property type="nucleotide sequence ID" value="NZ_FMVT01000006.1"/>
</dbReference>
<dbReference type="InterPro" id="IPR036390">
    <property type="entry name" value="WH_DNA-bd_sf"/>
</dbReference>
<dbReference type="Pfam" id="PF07729">
    <property type="entry name" value="FCD"/>
    <property type="match status" value="1"/>
</dbReference>
<evidence type="ECO:0000313" key="6">
    <source>
        <dbReference type="Proteomes" id="UP000199502"/>
    </source>
</evidence>
<keyword evidence="1" id="KW-0805">Transcription regulation</keyword>
<keyword evidence="6" id="KW-1185">Reference proteome</keyword>
<reference evidence="5 6" key="1">
    <citation type="submission" date="2016-10" db="EMBL/GenBank/DDBJ databases">
        <authorList>
            <person name="de Groot N.N."/>
        </authorList>
    </citation>
    <scope>NUCLEOTIDE SEQUENCE [LARGE SCALE GENOMIC DNA]</scope>
    <source>
        <strain evidence="5 6">CGMCC 1.8925</strain>
    </source>
</reference>
<evidence type="ECO:0000259" key="4">
    <source>
        <dbReference type="PROSITE" id="PS50949"/>
    </source>
</evidence>
<dbReference type="Proteomes" id="UP000199502">
    <property type="component" value="Unassembled WGS sequence"/>
</dbReference>
<dbReference type="InterPro" id="IPR036388">
    <property type="entry name" value="WH-like_DNA-bd_sf"/>
</dbReference>
<dbReference type="PANTHER" id="PTHR43537">
    <property type="entry name" value="TRANSCRIPTIONAL REGULATOR, GNTR FAMILY"/>
    <property type="match status" value="1"/>
</dbReference>
<evidence type="ECO:0000256" key="3">
    <source>
        <dbReference type="ARBA" id="ARBA00023163"/>
    </source>
</evidence>
<evidence type="ECO:0000256" key="1">
    <source>
        <dbReference type="ARBA" id="ARBA00023015"/>
    </source>
</evidence>
<evidence type="ECO:0000313" key="5">
    <source>
        <dbReference type="EMBL" id="SCY62494.1"/>
    </source>
</evidence>
<dbReference type="InterPro" id="IPR008920">
    <property type="entry name" value="TF_FadR/GntR_C"/>
</dbReference>
<gene>
    <name evidence="5" type="ORF">SAMN05660710_02156</name>
</gene>
<dbReference type="Gene3D" id="1.20.120.530">
    <property type="entry name" value="GntR ligand-binding domain-like"/>
    <property type="match status" value="1"/>
</dbReference>
<sequence>MAQALMREAGRAAIRPVSVVEGVYNSIYERLMSLDFAPGARLAIDQLAREMDVSQTPVREALSRLEREGLVRKAHLIGYSAAPQLTRKEFENLYDFRLQLEPEGAARAAERLTPETLALLEQRAADMGNGETPVDRTSRYSRFARADARFHDEIMRVAGNEVVRAALFNNHVHVHIFRLMFHSRVTQEALEEHEALLSAFRAGDGPAAREAMLSHITRSRDRLIPAFD</sequence>
<name>A0A1G5HFI8_9RHOB</name>
<dbReference type="GO" id="GO:0003677">
    <property type="term" value="F:DNA binding"/>
    <property type="evidence" value="ECO:0007669"/>
    <property type="project" value="UniProtKB-KW"/>
</dbReference>
<dbReference type="STRING" id="336292.SAMN05660710_02156"/>
<dbReference type="Gene3D" id="1.10.10.10">
    <property type="entry name" value="Winged helix-like DNA-binding domain superfamily/Winged helix DNA-binding domain"/>
    <property type="match status" value="1"/>
</dbReference>
<dbReference type="SUPFAM" id="SSF48008">
    <property type="entry name" value="GntR ligand-binding domain-like"/>
    <property type="match status" value="1"/>
</dbReference>
<keyword evidence="3" id="KW-0804">Transcription</keyword>
<dbReference type="InterPro" id="IPR011711">
    <property type="entry name" value="GntR_C"/>
</dbReference>
<accession>A0A1G5HFI8</accession>
<proteinExistence type="predicted"/>
<dbReference type="OrthoDB" id="7618373at2"/>
<protein>
    <submittedName>
        <fullName evidence="5">Transcriptional regulator, GntR family</fullName>
    </submittedName>
</protein>
<dbReference type="EMBL" id="FMVT01000006">
    <property type="protein sequence ID" value="SCY62494.1"/>
    <property type="molecule type" value="Genomic_DNA"/>
</dbReference>
<dbReference type="SMART" id="SM00345">
    <property type="entry name" value="HTH_GNTR"/>
    <property type="match status" value="1"/>
</dbReference>
<dbReference type="AlphaFoldDB" id="A0A1G5HFI8"/>
<dbReference type="SMART" id="SM00895">
    <property type="entry name" value="FCD"/>
    <property type="match status" value="1"/>
</dbReference>
<keyword evidence="2" id="KW-0238">DNA-binding</keyword>
<feature type="domain" description="HTH gntR-type" evidence="4">
    <location>
        <begin position="17"/>
        <end position="84"/>
    </location>
</feature>
<dbReference type="PANTHER" id="PTHR43537:SF24">
    <property type="entry name" value="GLUCONATE OPERON TRANSCRIPTIONAL REPRESSOR"/>
    <property type="match status" value="1"/>
</dbReference>